<evidence type="ECO:0000313" key="1">
    <source>
        <dbReference type="EMBL" id="MCL7035695.1"/>
    </source>
</evidence>
<accession>A0AA41SIS4</accession>
<feature type="non-terminal residue" evidence="1">
    <location>
        <position position="1"/>
    </location>
</feature>
<gene>
    <name evidence="1" type="ORF">MKW94_020389</name>
</gene>
<dbReference type="AlphaFoldDB" id="A0AA41SIS4"/>
<organism evidence="1 2">
    <name type="scientific">Papaver nudicaule</name>
    <name type="common">Iceland poppy</name>
    <dbReference type="NCBI Taxonomy" id="74823"/>
    <lineage>
        <taxon>Eukaryota</taxon>
        <taxon>Viridiplantae</taxon>
        <taxon>Streptophyta</taxon>
        <taxon>Embryophyta</taxon>
        <taxon>Tracheophyta</taxon>
        <taxon>Spermatophyta</taxon>
        <taxon>Magnoliopsida</taxon>
        <taxon>Ranunculales</taxon>
        <taxon>Papaveraceae</taxon>
        <taxon>Papaveroideae</taxon>
        <taxon>Papaver</taxon>
    </lineage>
</organism>
<evidence type="ECO:0000313" key="2">
    <source>
        <dbReference type="Proteomes" id="UP001177140"/>
    </source>
</evidence>
<name>A0AA41SIS4_PAPNU</name>
<sequence length="61" mass="7070">IYMLCFNTNQTKQPPYMLCFNTLLKTHFTGVEGPARQRPLVMLQQPSISSNTNHFFSLHVQ</sequence>
<dbReference type="Proteomes" id="UP001177140">
    <property type="component" value="Unassembled WGS sequence"/>
</dbReference>
<proteinExistence type="predicted"/>
<reference evidence="1" key="1">
    <citation type="submission" date="2022-03" db="EMBL/GenBank/DDBJ databases">
        <title>A functionally conserved STORR gene fusion in Papaver species that diverged 16.8 million years ago.</title>
        <authorList>
            <person name="Catania T."/>
        </authorList>
    </citation>
    <scope>NUCLEOTIDE SEQUENCE</scope>
    <source>
        <strain evidence="1">S-191538</strain>
    </source>
</reference>
<dbReference type="EMBL" id="JAJJMA010159840">
    <property type="protein sequence ID" value="MCL7035695.1"/>
    <property type="molecule type" value="Genomic_DNA"/>
</dbReference>
<comment type="caution">
    <text evidence="1">The sequence shown here is derived from an EMBL/GenBank/DDBJ whole genome shotgun (WGS) entry which is preliminary data.</text>
</comment>
<protein>
    <submittedName>
        <fullName evidence="1">Uncharacterized protein</fullName>
    </submittedName>
</protein>
<keyword evidence="2" id="KW-1185">Reference proteome</keyword>